<evidence type="ECO:0000256" key="3">
    <source>
        <dbReference type="ARBA" id="ARBA00023163"/>
    </source>
</evidence>
<keyword evidence="2 5" id="KW-0238">DNA-binding</keyword>
<proteinExistence type="predicted"/>
<dbReference type="AlphaFoldDB" id="A0A7W3P6X4"/>
<dbReference type="EMBL" id="JACGWT010000005">
    <property type="protein sequence ID" value="MBA8795433.1"/>
    <property type="molecule type" value="Genomic_DNA"/>
</dbReference>
<name>A0A7W3P6X4_9ACTN</name>
<dbReference type="PANTHER" id="PTHR33164:SF43">
    <property type="entry name" value="HTH-TYPE TRANSCRIPTIONAL REPRESSOR YETL"/>
    <property type="match status" value="1"/>
</dbReference>
<dbReference type="PANTHER" id="PTHR33164">
    <property type="entry name" value="TRANSCRIPTIONAL REGULATOR, MARR FAMILY"/>
    <property type="match status" value="1"/>
</dbReference>
<keyword evidence="1" id="KW-0805">Transcription regulation</keyword>
<dbReference type="InterPro" id="IPR036388">
    <property type="entry name" value="WH-like_DNA-bd_sf"/>
</dbReference>
<dbReference type="GO" id="GO:0006950">
    <property type="term" value="P:response to stress"/>
    <property type="evidence" value="ECO:0007669"/>
    <property type="project" value="TreeGrafter"/>
</dbReference>
<dbReference type="PROSITE" id="PS50995">
    <property type="entry name" value="HTH_MARR_2"/>
    <property type="match status" value="1"/>
</dbReference>
<protein>
    <submittedName>
        <fullName evidence="5">DNA-binding MarR family transcriptional regulator</fullName>
    </submittedName>
</protein>
<sequence length="162" mass="17598">MVKSRKTPDRASVPDAWVAELLGAAFERIREALPPAEWSGLRLSQLRVLSSVPEDGLSVTELADRVRMTKQAAGQFVDALVDLGLLAVQPRAGDRRVRWVRRTAEGDALVGRLSDRFAALEASWAQAVGERRYATFRRVLGELGRTVPDGADPGPGQPSVSP</sequence>
<evidence type="ECO:0000313" key="5">
    <source>
        <dbReference type="EMBL" id="MBA8795433.1"/>
    </source>
</evidence>
<dbReference type="Gene3D" id="1.10.10.10">
    <property type="entry name" value="Winged helix-like DNA-binding domain superfamily/Winged helix DNA-binding domain"/>
    <property type="match status" value="1"/>
</dbReference>
<organism evidence="5 6">
    <name type="scientific">Microlunatus kandeliicorticis</name>
    <dbReference type="NCBI Taxonomy" id="1759536"/>
    <lineage>
        <taxon>Bacteria</taxon>
        <taxon>Bacillati</taxon>
        <taxon>Actinomycetota</taxon>
        <taxon>Actinomycetes</taxon>
        <taxon>Propionibacteriales</taxon>
        <taxon>Propionibacteriaceae</taxon>
        <taxon>Microlunatus</taxon>
    </lineage>
</organism>
<dbReference type="InterPro" id="IPR023187">
    <property type="entry name" value="Tscrpt_reg_MarR-type_CS"/>
</dbReference>
<accession>A0A7W3P6X4</accession>
<feature type="domain" description="HTH marR-type" evidence="4">
    <location>
        <begin position="1"/>
        <end position="145"/>
    </location>
</feature>
<dbReference type="InterPro" id="IPR000835">
    <property type="entry name" value="HTH_MarR-typ"/>
</dbReference>
<keyword evidence="6" id="KW-1185">Reference proteome</keyword>
<evidence type="ECO:0000256" key="2">
    <source>
        <dbReference type="ARBA" id="ARBA00023125"/>
    </source>
</evidence>
<dbReference type="SUPFAM" id="SSF46785">
    <property type="entry name" value="Winged helix' DNA-binding domain"/>
    <property type="match status" value="1"/>
</dbReference>
<dbReference type="PROSITE" id="PS01117">
    <property type="entry name" value="HTH_MARR_1"/>
    <property type="match status" value="1"/>
</dbReference>
<evidence type="ECO:0000259" key="4">
    <source>
        <dbReference type="PROSITE" id="PS50995"/>
    </source>
</evidence>
<reference evidence="5 6" key="1">
    <citation type="submission" date="2020-07" db="EMBL/GenBank/DDBJ databases">
        <title>Sequencing the genomes of 1000 actinobacteria strains.</title>
        <authorList>
            <person name="Klenk H.-P."/>
        </authorList>
    </citation>
    <scope>NUCLEOTIDE SEQUENCE [LARGE SCALE GENOMIC DNA]</scope>
    <source>
        <strain evidence="5 6">DSM 100723</strain>
    </source>
</reference>
<keyword evidence="3" id="KW-0804">Transcription</keyword>
<dbReference type="GO" id="GO:0003677">
    <property type="term" value="F:DNA binding"/>
    <property type="evidence" value="ECO:0007669"/>
    <property type="project" value="UniProtKB-KW"/>
</dbReference>
<evidence type="ECO:0000313" key="6">
    <source>
        <dbReference type="Proteomes" id="UP000523079"/>
    </source>
</evidence>
<dbReference type="InterPro" id="IPR039422">
    <property type="entry name" value="MarR/SlyA-like"/>
</dbReference>
<dbReference type="InterPro" id="IPR036390">
    <property type="entry name" value="WH_DNA-bd_sf"/>
</dbReference>
<comment type="caution">
    <text evidence="5">The sequence shown here is derived from an EMBL/GenBank/DDBJ whole genome shotgun (WGS) entry which is preliminary data.</text>
</comment>
<dbReference type="GO" id="GO:0003700">
    <property type="term" value="F:DNA-binding transcription factor activity"/>
    <property type="evidence" value="ECO:0007669"/>
    <property type="project" value="InterPro"/>
</dbReference>
<dbReference type="Proteomes" id="UP000523079">
    <property type="component" value="Unassembled WGS sequence"/>
</dbReference>
<gene>
    <name evidence="5" type="ORF">FHX74_003069</name>
</gene>
<dbReference type="RefSeq" id="WP_182561055.1">
    <property type="nucleotide sequence ID" value="NZ_JACGWT010000005.1"/>
</dbReference>
<evidence type="ECO:0000256" key="1">
    <source>
        <dbReference type="ARBA" id="ARBA00023015"/>
    </source>
</evidence>
<dbReference type="SMART" id="SM00347">
    <property type="entry name" value="HTH_MARR"/>
    <property type="match status" value="1"/>
</dbReference>
<dbReference type="Pfam" id="PF12802">
    <property type="entry name" value="MarR_2"/>
    <property type="match status" value="1"/>
</dbReference>